<dbReference type="Proteomes" id="UP000775547">
    <property type="component" value="Unassembled WGS sequence"/>
</dbReference>
<reference evidence="2" key="2">
    <citation type="submission" date="2021-10" db="EMBL/GenBank/DDBJ databases">
        <title>Phylogenomics reveals ancestral predisposition of the termite-cultivated fungus Termitomyces towards a domesticated lifestyle.</title>
        <authorList>
            <person name="Auxier B."/>
            <person name="Grum-Grzhimaylo A."/>
            <person name="Cardenas M.E."/>
            <person name="Lodge J.D."/>
            <person name="Laessoe T."/>
            <person name="Pedersen O."/>
            <person name="Smith M.E."/>
            <person name="Kuyper T.W."/>
            <person name="Franco-Molano E.A."/>
            <person name="Baroni T.J."/>
            <person name="Aanen D.K."/>
        </authorList>
    </citation>
    <scope>NUCLEOTIDE SEQUENCE</scope>
    <source>
        <strain evidence="2">AP01</strain>
        <tissue evidence="2">Mycelium</tissue>
    </source>
</reference>
<dbReference type="EMBL" id="JABCKV010000056">
    <property type="protein sequence ID" value="KAG5644874.1"/>
    <property type="molecule type" value="Genomic_DNA"/>
</dbReference>
<protein>
    <submittedName>
        <fullName evidence="2">Uncharacterized protein</fullName>
    </submittedName>
</protein>
<feature type="compositionally biased region" description="Low complexity" evidence="1">
    <location>
        <begin position="1"/>
        <end position="12"/>
    </location>
</feature>
<evidence type="ECO:0000313" key="2">
    <source>
        <dbReference type="EMBL" id="KAG5644874.1"/>
    </source>
</evidence>
<dbReference type="AlphaFoldDB" id="A0A9P7G6R7"/>
<keyword evidence="3" id="KW-1185">Reference proteome</keyword>
<name>A0A9P7G6R7_9AGAR</name>
<organism evidence="2 3">
    <name type="scientific">Asterophora parasitica</name>
    <dbReference type="NCBI Taxonomy" id="117018"/>
    <lineage>
        <taxon>Eukaryota</taxon>
        <taxon>Fungi</taxon>
        <taxon>Dikarya</taxon>
        <taxon>Basidiomycota</taxon>
        <taxon>Agaricomycotina</taxon>
        <taxon>Agaricomycetes</taxon>
        <taxon>Agaricomycetidae</taxon>
        <taxon>Agaricales</taxon>
        <taxon>Tricholomatineae</taxon>
        <taxon>Lyophyllaceae</taxon>
        <taxon>Asterophora</taxon>
    </lineage>
</organism>
<evidence type="ECO:0000313" key="3">
    <source>
        <dbReference type="Proteomes" id="UP000775547"/>
    </source>
</evidence>
<gene>
    <name evidence="2" type="ORF">DXG03_007515</name>
</gene>
<comment type="caution">
    <text evidence="2">The sequence shown here is derived from an EMBL/GenBank/DDBJ whole genome shotgun (WGS) entry which is preliminary data.</text>
</comment>
<accession>A0A9P7G6R7</accession>
<sequence>MSSKTRSSSAKSLRQGTLSFGSAKRTAVTEKPKAKASQPKKSPAPRELGKNDRVEDDGDIQVGDGSPLIEEQPAPNDERPTITLARPSRARTQETQDVKPPGTVPQIKNTVDQKTLTATLPNLILNDPKWRKHYAEVREQMGHMHPSRMNMVRALELVASIAGRERQTLDYILLPKYVMLFVLHLISYPHILE</sequence>
<dbReference type="OrthoDB" id="337486at2759"/>
<evidence type="ECO:0000256" key="1">
    <source>
        <dbReference type="SAM" id="MobiDB-lite"/>
    </source>
</evidence>
<feature type="region of interest" description="Disordered" evidence="1">
    <location>
        <begin position="1"/>
        <end position="105"/>
    </location>
</feature>
<proteinExistence type="predicted"/>
<reference evidence="2" key="1">
    <citation type="submission" date="2020-07" db="EMBL/GenBank/DDBJ databases">
        <authorList>
            <person name="Nieuwenhuis M."/>
            <person name="Van De Peppel L.J.J."/>
        </authorList>
    </citation>
    <scope>NUCLEOTIDE SEQUENCE</scope>
    <source>
        <strain evidence="2">AP01</strain>
        <tissue evidence="2">Mycelium</tissue>
    </source>
</reference>